<evidence type="ECO:0000313" key="3">
    <source>
        <dbReference type="Proteomes" id="UP000479710"/>
    </source>
</evidence>
<dbReference type="AlphaFoldDB" id="A0A6G1E3E2"/>
<proteinExistence type="predicted"/>
<keyword evidence="3" id="KW-1185">Reference proteome</keyword>
<gene>
    <name evidence="2" type="ORF">E2562_028296</name>
</gene>
<organism evidence="2 3">
    <name type="scientific">Oryza meyeriana var. granulata</name>
    <dbReference type="NCBI Taxonomy" id="110450"/>
    <lineage>
        <taxon>Eukaryota</taxon>
        <taxon>Viridiplantae</taxon>
        <taxon>Streptophyta</taxon>
        <taxon>Embryophyta</taxon>
        <taxon>Tracheophyta</taxon>
        <taxon>Spermatophyta</taxon>
        <taxon>Magnoliopsida</taxon>
        <taxon>Liliopsida</taxon>
        <taxon>Poales</taxon>
        <taxon>Poaceae</taxon>
        <taxon>BOP clade</taxon>
        <taxon>Oryzoideae</taxon>
        <taxon>Oryzeae</taxon>
        <taxon>Oryzinae</taxon>
        <taxon>Oryza</taxon>
        <taxon>Oryza meyeriana</taxon>
    </lineage>
</organism>
<evidence type="ECO:0000313" key="2">
    <source>
        <dbReference type="EMBL" id="KAF0919076.1"/>
    </source>
</evidence>
<name>A0A6G1E3E2_9ORYZ</name>
<feature type="compositionally biased region" description="Basic and acidic residues" evidence="1">
    <location>
        <begin position="34"/>
        <end position="48"/>
    </location>
</feature>
<accession>A0A6G1E3E2</accession>
<dbReference type="EMBL" id="SPHZ02000005">
    <property type="protein sequence ID" value="KAF0919076.1"/>
    <property type="molecule type" value="Genomic_DNA"/>
</dbReference>
<reference evidence="2 3" key="1">
    <citation type="submission" date="2019-11" db="EMBL/GenBank/DDBJ databases">
        <title>Whole genome sequence of Oryza granulata.</title>
        <authorList>
            <person name="Li W."/>
        </authorList>
    </citation>
    <scope>NUCLEOTIDE SEQUENCE [LARGE SCALE GENOMIC DNA]</scope>
    <source>
        <strain evidence="3">cv. Menghai</strain>
        <tissue evidence="2">Leaf</tissue>
    </source>
</reference>
<sequence>MRPGDWMDLGDRYWAARAAVAVGTPTARNGTAVDEARAMEASSRDALHKQVMAKPRAPPSSSRRRRRRSSLPASSSPIPLCLH</sequence>
<feature type="region of interest" description="Disordered" evidence="1">
    <location>
        <begin position="31"/>
        <end position="83"/>
    </location>
</feature>
<protein>
    <submittedName>
        <fullName evidence="2">Uncharacterized protein</fullName>
    </submittedName>
</protein>
<dbReference type="Proteomes" id="UP000479710">
    <property type="component" value="Unassembled WGS sequence"/>
</dbReference>
<comment type="caution">
    <text evidence="2">The sequence shown here is derived from an EMBL/GenBank/DDBJ whole genome shotgun (WGS) entry which is preliminary data.</text>
</comment>
<evidence type="ECO:0000256" key="1">
    <source>
        <dbReference type="SAM" id="MobiDB-lite"/>
    </source>
</evidence>